<evidence type="ECO:0000313" key="1">
    <source>
        <dbReference type="EMBL" id="KAK1128057.1"/>
    </source>
</evidence>
<accession>A0AA40FZ69</accession>
<gene>
    <name evidence="1" type="ORF">K0M31_003545</name>
</gene>
<organism evidence="1 2">
    <name type="scientific">Melipona bicolor</name>
    <dbReference type="NCBI Taxonomy" id="60889"/>
    <lineage>
        <taxon>Eukaryota</taxon>
        <taxon>Metazoa</taxon>
        <taxon>Ecdysozoa</taxon>
        <taxon>Arthropoda</taxon>
        <taxon>Hexapoda</taxon>
        <taxon>Insecta</taxon>
        <taxon>Pterygota</taxon>
        <taxon>Neoptera</taxon>
        <taxon>Endopterygota</taxon>
        <taxon>Hymenoptera</taxon>
        <taxon>Apocrita</taxon>
        <taxon>Aculeata</taxon>
        <taxon>Apoidea</taxon>
        <taxon>Anthophila</taxon>
        <taxon>Apidae</taxon>
        <taxon>Melipona</taxon>
    </lineage>
</organism>
<proteinExistence type="predicted"/>
<keyword evidence="2" id="KW-1185">Reference proteome</keyword>
<dbReference type="EMBL" id="JAHYIQ010000011">
    <property type="protein sequence ID" value="KAK1128057.1"/>
    <property type="molecule type" value="Genomic_DNA"/>
</dbReference>
<name>A0AA40FZ69_9HYME</name>
<comment type="caution">
    <text evidence="1">The sequence shown here is derived from an EMBL/GenBank/DDBJ whole genome shotgun (WGS) entry which is preliminary data.</text>
</comment>
<dbReference type="Proteomes" id="UP001177670">
    <property type="component" value="Unassembled WGS sequence"/>
</dbReference>
<protein>
    <submittedName>
        <fullName evidence="1">Uncharacterized protein</fullName>
    </submittedName>
</protein>
<sequence length="87" mass="10129">MSKKIKILQNGRVVQRVSSICGPSNSFWNGNGVTLVMDDRKLGGILRWKIYRNATTRKRRVIHFGMKGNAKEMKNAVVRYSYRWLSR</sequence>
<evidence type="ECO:0000313" key="2">
    <source>
        <dbReference type="Proteomes" id="UP001177670"/>
    </source>
</evidence>
<dbReference type="AlphaFoldDB" id="A0AA40FZ69"/>
<reference evidence="1" key="1">
    <citation type="submission" date="2021-10" db="EMBL/GenBank/DDBJ databases">
        <title>Melipona bicolor Genome sequencing and assembly.</title>
        <authorList>
            <person name="Araujo N.S."/>
            <person name="Arias M.C."/>
        </authorList>
    </citation>
    <scope>NUCLEOTIDE SEQUENCE</scope>
    <source>
        <strain evidence="1">USP_2M_L1-L4_2017</strain>
        <tissue evidence="1">Whole body</tissue>
    </source>
</reference>